<comment type="subcellular location">
    <subcellularLocation>
        <location evidence="1">Cytoplasm</location>
    </subcellularLocation>
</comment>
<dbReference type="GO" id="GO:0005737">
    <property type="term" value="C:cytoplasm"/>
    <property type="evidence" value="ECO:0007669"/>
    <property type="project" value="UniProtKB-SubCell"/>
</dbReference>
<keyword evidence="7" id="KW-0418">Kinase</keyword>
<protein>
    <submittedName>
        <fullName evidence="9">PTS sugar transporter subunit IIB</fullName>
    </submittedName>
</protein>
<gene>
    <name evidence="9" type="ORF">H8707_02355</name>
</gene>
<dbReference type="AlphaFoldDB" id="A0A926IIL3"/>
<name>A0A926IIL3_9FIRM</name>
<accession>A0A926IIL3</accession>
<keyword evidence="3" id="KW-0963">Cytoplasm</keyword>
<dbReference type="GO" id="GO:0016301">
    <property type="term" value="F:kinase activity"/>
    <property type="evidence" value="ECO:0007669"/>
    <property type="project" value="UniProtKB-KW"/>
</dbReference>
<evidence type="ECO:0000313" key="9">
    <source>
        <dbReference type="EMBL" id="MBC8587084.1"/>
    </source>
</evidence>
<dbReference type="GO" id="GO:0008982">
    <property type="term" value="F:protein-N(PI)-phosphohistidine-sugar phosphotransferase activity"/>
    <property type="evidence" value="ECO:0007669"/>
    <property type="project" value="InterPro"/>
</dbReference>
<dbReference type="RefSeq" id="WP_262428555.1">
    <property type="nucleotide sequence ID" value="NZ_JACRTG010000007.1"/>
</dbReference>
<dbReference type="EMBL" id="JACRTG010000007">
    <property type="protein sequence ID" value="MBC8587084.1"/>
    <property type="molecule type" value="Genomic_DNA"/>
</dbReference>
<evidence type="ECO:0000256" key="1">
    <source>
        <dbReference type="ARBA" id="ARBA00004496"/>
    </source>
</evidence>
<evidence type="ECO:0000259" key="8">
    <source>
        <dbReference type="PROSITE" id="PS51101"/>
    </source>
</evidence>
<dbReference type="SUPFAM" id="SSF52728">
    <property type="entry name" value="PTS IIb component"/>
    <property type="match status" value="1"/>
</dbReference>
<evidence type="ECO:0000256" key="6">
    <source>
        <dbReference type="ARBA" id="ARBA00022683"/>
    </source>
</evidence>
<evidence type="ECO:0000256" key="4">
    <source>
        <dbReference type="ARBA" id="ARBA00022597"/>
    </source>
</evidence>
<evidence type="ECO:0000256" key="3">
    <source>
        <dbReference type="ARBA" id="ARBA00022490"/>
    </source>
</evidence>
<dbReference type="InterPro" id="IPR036667">
    <property type="entry name" value="PTS_IIB_sorbose-sp_sf"/>
</dbReference>
<evidence type="ECO:0000313" key="10">
    <source>
        <dbReference type="Proteomes" id="UP000601171"/>
    </source>
</evidence>
<organism evidence="9 10">
    <name type="scientific">Paratissierella segnis</name>
    <dbReference type="NCBI Taxonomy" id="2763679"/>
    <lineage>
        <taxon>Bacteria</taxon>
        <taxon>Bacillati</taxon>
        <taxon>Bacillota</taxon>
        <taxon>Tissierellia</taxon>
        <taxon>Tissierellales</taxon>
        <taxon>Tissierellaceae</taxon>
        <taxon>Paratissierella</taxon>
    </lineage>
</organism>
<dbReference type="Proteomes" id="UP000601171">
    <property type="component" value="Unassembled WGS sequence"/>
</dbReference>
<keyword evidence="6" id="KW-0598">Phosphotransferase system</keyword>
<dbReference type="PROSITE" id="PS51101">
    <property type="entry name" value="PTS_EIIB_TYPE_4"/>
    <property type="match status" value="1"/>
</dbReference>
<dbReference type="GO" id="GO:0009401">
    <property type="term" value="P:phosphoenolpyruvate-dependent sugar phosphotransferase system"/>
    <property type="evidence" value="ECO:0007669"/>
    <property type="project" value="UniProtKB-KW"/>
</dbReference>
<evidence type="ECO:0000256" key="5">
    <source>
        <dbReference type="ARBA" id="ARBA00022679"/>
    </source>
</evidence>
<keyword evidence="4 9" id="KW-0762">Sugar transport</keyword>
<reference evidence="9" key="1">
    <citation type="submission" date="2020-08" db="EMBL/GenBank/DDBJ databases">
        <title>Genome public.</title>
        <authorList>
            <person name="Liu C."/>
            <person name="Sun Q."/>
        </authorList>
    </citation>
    <scope>NUCLEOTIDE SEQUENCE</scope>
    <source>
        <strain evidence="9">BX21</strain>
    </source>
</reference>
<comment type="caution">
    <text evidence="9">The sequence shown here is derived from an EMBL/GenBank/DDBJ whole genome shotgun (WGS) entry which is preliminary data.</text>
</comment>
<evidence type="ECO:0000256" key="2">
    <source>
        <dbReference type="ARBA" id="ARBA00022448"/>
    </source>
</evidence>
<keyword evidence="10" id="KW-1185">Reference proteome</keyword>
<dbReference type="Gene3D" id="3.40.35.10">
    <property type="entry name" value="Phosphotransferase system, sorbose subfamily IIB component"/>
    <property type="match status" value="1"/>
</dbReference>
<dbReference type="Pfam" id="PF03830">
    <property type="entry name" value="PTSIIB_sorb"/>
    <property type="match status" value="1"/>
</dbReference>
<sequence length="166" mass="18573">MSKIELIRVDFRMIHGQVMVKWLKATGAQIIAAVNDDIANDPFLADIYGMAAPSNVDIKVFTKDKVIDYFNNNNSDNSKVLVLFKNVKDAHYCYEKGFPMEHLQIGGLGSGPDRINVHGPITLNAEDAKLLKDMNDKGVKIEFQQVPDDSKASLDKILKKYDFGLN</sequence>
<feature type="domain" description="PTS EIIB type-4" evidence="8">
    <location>
        <begin position="1"/>
        <end position="165"/>
    </location>
</feature>
<keyword evidence="5" id="KW-0808">Transferase</keyword>
<evidence type="ECO:0000256" key="7">
    <source>
        <dbReference type="ARBA" id="ARBA00022777"/>
    </source>
</evidence>
<dbReference type="InterPro" id="IPR004720">
    <property type="entry name" value="PTS_IIB_sorbose-sp"/>
</dbReference>
<keyword evidence="2" id="KW-0813">Transport</keyword>
<proteinExistence type="predicted"/>